<name>A0A645ALR1_9ZZZZ</name>
<organism evidence="10">
    <name type="scientific">bioreactor metagenome</name>
    <dbReference type="NCBI Taxonomy" id="1076179"/>
    <lineage>
        <taxon>unclassified sequences</taxon>
        <taxon>metagenomes</taxon>
        <taxon>ecological metagenomes</taxon>
    </lineage>
</organism>
<evidence type="ECO:0000256" key="3">
    <source>
        <dbReference type="ARBA" id="ARBA00022679"/>
    </source>
</evidence>
<dbReference type="PIRSF" id="PIRSF010376">
    <property type="entry name" value="IspE"/>
    <property type="match status" value="1"/>
</dbReference>
<dbReference type="Pfam" id="PF00288">
    <property type="entry name" value="GHMP_kinases_N"/>
    <property type="match status" value="1"/>
</dbReference>
<evidence type="ECO:0000256" key="5">
    <source>
        <dbReference type="ARBA" id="ARBA00022777"/>
    </source>
</evidence>
<keyword evidence="6" id="KW-0067">ATP-binding</keyword>
<dbReference type="InterPro" id="IPR014721">
    <property type="entry name" value="Ribsml_uS5_D2-typ_fold_subgr"/>
</dbReference>
<keyword evidence="4" id="KW-0547">Nucleotide-binding</keyword>
<evidence type="ECO:0000256" key="7">
    <source>
        <dbReference type="ARBA" id="ARBA00032554"/>
    </source>
</evidence>
<dbReference type="EMBL" id="VSSQ01014537">
    <property type="protein sequence ID" value="MPM53866.1"/>
    <property type="molecule type" value="Genomic_DNA"/>
</dbReference>
<reference evidence="10" key="1">
    <citation type="submission" date="2019-08" db="EMBL/GenBank/DDBJ databases">
        <authorList>
            <person name="Kucharzyk K."/>
            <person name="Murdoch R.W."/>
            <person name="Higgins S."/>
            <person name="Loffler F."/>
        </authorList>
    </citation>
    <scope>NUCLEOTIDE SEQUENCE</scope>
</reference>
<dbReference type="AlphaFoldDB" id="A0A645ALR1"/>
<dbReference type="Gene3D" id="3.30.70.890">
    <property type="entry name" value="GHMP kinase, C-terminal domain"/>
    <property type="match status" value="1"/>
</dbReference>
<gene>
    <name evidence="10" type="primary">ispE_28</name>
    <name evidence="10" type="ORF">SDC9_100636</name>
</gene>
<accession>A0A645ALR1</accession>
<dbReference type="Pfam" id="PF08544">
    <property type="entry name" value="GHMP_kinases_C"/>
    <property type="match status" value="1"/>
</dbReference>
<dbReference type="InterPro" id="IPR006204">
    <property type="entry name" value="GHMP_kinase_N_dom"/>
</dbReference>
<sequence length="286" mass="30317">MEISAHGKLNLTLDVLRRREDGYHDLRMIMQSVELCDTITLQPAAESGIQVTTNLSFLPADGRNLAAIAAERFRSAAGKGPEGLAIQIYKRIPVCAGMGGGSSDAAAVLRALNELTGAGLSPEELARLGQSVGSDVPYCVLGGTALAEGRGEVLTPLPPLPDCRIVLCKPRFSISTPELFSRICCGKIRCRPDTAGVIAALEAGDLTGVARRLYNVFEDVLPVRLAGEITAIKQTMQGCGALGAAMSGTGPTVFGLFARERGAEQAAELLRRTYSEVFLTRPYNLV</sequence>
<dbReference type="HAMAP" id="MF_00061">
    <property type="entry name" value="IspE"/>
    <property type="match status" value="1"/>
</dbReference>
<feature type="domain" description="GHMP kinase C-terminal" evidence="9">
    <location>
        <begin position="198"/>
        <end position="275"/>
    </location>
</feature>
<dbReference type="SUPFAM" id="SSF54211">
    <property type="entry name" value="Ribosomal protein S5 domain 2-like"/>
    <property type="match status" value="1"/>
</dbReference>
<dbReference type="GO" id="GO:0016114">
    <property type="term" value="P:terpenoid biosynthetic process"/>
    <property type="evidence" value="ECO:0007669"/>
    <property type="project" value="InterPro"/>
</dbReference>
<dbReference type="GO" id="GO:0005524">
    <property type="term" value="F:ATP binding"/>
    <property type="evidence" value="ECO:0007669"/>
    <property type="project" value="UniProtKB-KW"/>
</dbReference>
<proteinExistence type="inferred from homology"/>
<dbReference type="Gene3D" id="3.30.230.10">
    <property type="match status" value="1"/>
</dbReference>
<protein>
    <recommendedName>
        <fullName evidence="2">4-(cytidine 5'-diphospho)-2-C-methyl-D-erythritol kinase</fullName>
        <ecNumber evidence="2">2.7.1.148</ecNumber>
    </recommendedName>
    <alternativeName>
        <fullName evidence="7">4-(cytidine-5'-diphospho)-2-C-methyl-D-erythritol kinase</fullName>
    </alternativeName>
</protein>
<evidence type="ECO:0000256" key="1">
    <source>
        <dbReference type="ARBA" id="ARBA00009684"/>
    </source>
</evidence>
<dbReference type="InterPro" id="IPR020568">
    <property type="entry name" value="Ribosomal_Su5_D2-typ_SF"/>
</dbReference>
<keyword evidence="3 10" id="KW-0808">Transferase</keyword>
<evidence type="ECO:0000313" key="10">
    <source>
        <dbReference type="EMBL" id="MPM53866.1"/>
    </source>
</evidence>
<evidence type="ECO:0000256" key="6">
    <source>
        <dbReference type="ARBA" id="ARBA00022840"/>
    </source>
</evidence>
<evidence type="ECO:0000259" key="9">
    <source>
        <dbReference type="Pfam" id="PF08544"/>
    </source>
</evidence>
<comment type="similarity">
    <text evidence="1">Belongs to the GHMP kinase family. IspE subfamily.</text>
</comment>
<dbReference type="NCBIfam" id="TIGR00154">
    <property type="entry name" value="ispE"/>
    <property type="match status" value="1"/>
</dbReference>
<dbReference type="PANTHER" id="PTHR43527:SF2">
    <property type="entry name" value="4-DIPHOSPHOCYTIDYL-2-C-METHYL-D-ERYTHRITOL KINASE, CHLOROPLASTIC"/>
    <property type="match status" value="1"/>
</dbReference>
<dbReference type="InterPro" id="IPR013750">
    <property type="entry name" value="GHMP_kinase_C_dom"/>
</dbReference>
<dbReference type="GO" id="GO:0050515">
    <property type="term" value="F:4-(cytidine 5'-diphospho)-2-C-methyl-D-erythritol kinase activity"/>
    <property type="evidence" value="ECO:0007669"/>
    <property type="project" value="UniProtKB-EC"/>
</dbReference>
<evidence type="ECO:0000259" key="8">
    <source>
        <dbReference type="Pfam" id="PF00288"/>
    </source>
</evidence>
<comment type="caution">
    <text evidence="10">The sequence shown here is derived from an EMBL/GenBank/DDBJ whole genome shotgun (WGS) entry which is preliminary data.</text>
</comment>
<dbReference type="InterPro" id="IPR036554">
    <property type="entry name" value="GHMP_kinase_C_sf"/>
</dbReference>
<evidence type="ECO:0000256" key="2">
    <source>
        <dbReference type="ARBA" id="ARBA00012052"/>
    </source>
</evidence>
<dbReference type="InterPro" id="IPR004424">
    <property type="entry name" value="IspE"/>
</dbReference>
<feature type="domain" description="GHMP kinase N-terminal" evidence="8">
    <location>
        <begin position="64"/>
        <end position="143"/>
    </location>
</feature>
<dbReference type="EC" id="2.7.1.148" evidence="2"/>
<dbReference type="PANTHER" id="PTHR43527">
    <property type="entry name" value="4-DIPHOSPHOCYTIDYL-2-C-METHYL-D-ERYTHRITOL KINASE, CHLOROPLASTIC"/>
    <property type="match status" value="1"/>
</dbReference>
<keyword evidence="5 10" id="KW-0418">Kinase</keyword>
<dbReference type="SUPFAM" id="SSF55060">
    <property type="entry name" value="GHMP Kinase, C-terminal domain"/>
    <property type="match status" value="1"/>
</dbReference>
<evidence type="ECO:0000256" key="4">
    <source>
        <dbReference type="ARBA" id="ARBA00022741"/>
    </source>
</evidence>